<evidence type="ECO:0000256" key="1">
    <source>
        <dbReference type="ARBA" id="ARBA00005352"/>
    </source>
</evidence>
<feature type="compositionally biased region" description="Pro residues" evidence="2">
    <location>
        <begin position="479"/>
        <end position="490"/>
    </location>
</feature>
<dbReference type="Pfam" id="PF19031">
    <property type="entry name" value="Intu_longin_1"/>
    <property type="match status" value="1"/>
</dbReference>
<dbReference type="GO" id="GO:0016192">
    <property type="term" value="P:vesicle-mediated transport"/>
    <property type="evidence" value="ECO:0007669"/>
    <property type="project" value="InterPro"/>
</dbReference>
<evidence type="ECO:0000256" key="2">
    <source>
        <dbReference type="SAM" id="MobiDB-lite"/>
    </source>
</evidence>
<feature type="non-terminal residue" evidence="4">
    <location>
        <position position="1"/>
    </location>
</feature>
<feature type="domain" description="CCZ1/INTU/HSP4 first Longin" evidence="3">
    <location>
        <begin position="9"/>
        <end position="152"/>
    </location>
</feature>
<feature type="compositionally biased region" description="Polar residues" evidence="2">
    <location>
        <begin position="348"/>
        <end position="357"/>
    </location>
</feature>
<organism evidence="4 5">
    <name type="scientific">Rickenella mellea</name>
    <dbReference type="NCBI Taxonomy" id="50990"/>
    <lineage>
        <taxon>Eukaryota</taxon>
        <taxon>Fungi</taxon>
        <taxon>Dikarya</taxon>
        <taxon>Basidiomycota</taxon>
        <taxon>Agaricomycotina</taxon>
        <taxon>Agaricomycetes</taxon>
        <taxon>Hymenochaetales</taxon>
        <taxon>Rickenellaceae</taxon>
        <taxon>Rickenella</taxon>
    </lineage>
</organism>
<dbReference type="InterPro" id="IPR043987">
    <property type="entry name" value="CCZ1/INTU/HSP4_longin_1"/>
</dbReference>
<name>A0A4Y7Q7N3_9AGAM</name>
<feature type="compositionally biased region" description="Pro residues" evidence="2">
    <location>
        <begin position="502"/>
        <end position="515"/>
    </location>
</feature>
<dbReference type="OrthoDB" id="240546at2759"/>
<evidence type="ECO:0000313" key="5">
    <source>
        <dbReference type="Proteomes" id="UP000294933"/>
    </source>
</evidence>
<feature type="region of interest" description="Disordered" evidence="2">
    <location>
        <begin position="328"/>
        <end position="378"/>
    </location>
</feature>
<dbReference type="PANTHER" id="PTHR13056:SF0">
    <property type="entry name" value="VACUOLAR FUSION PROTEIN CCZ1 HOMOLOG-RELATED"/>
    <property type="match status" value="1"/>
</dbReference>
<gene>
    <name evidence="4" type="ORF">BD410DRAFT_786836</name>
</gene>
<keyword evidence="5" id="KW-1185">Reference proteome</keyword>
<accession>A0A4Y7Q7N3</accession>
<dbReference type="InterPro" id="IPR013176">
    <property type="entry name" value="Ccz1"/>
</dbReference>
<feature type="compositionally biased region" description="Polar residues" evidence="2">
    <location>
        <begin position="413"/>
        <end position="436"/>
    </location>
</feature>
<protein>
    <recommendedName>
        <fullName evidence="3">CCZ1/INTU/HSP4 first Longin domain-containing protein</fullName>
    </recommendedName>
</protein>
<feature type="compositionally biased region" description="Basic and acidic residues" evidence="2">
    <location>
        <begin position="331"/>
        <end position="346"/>
    </location>
</feature>
<feature type="compositionally biased region" description="Polar residues" evidence="2">
    <location>
        <begin position="456"/>
        <end position="474"/>
    </location>
</feature>
<dbReference type="AlphaFoldDB" id="A0A4Y7Q7N3"/>
<proteinExistence type="inferred from homology"/>
<feature type="region of interest" description="Disordered" evidence="2">
    <location>
        <begin position="406"/>
        <end position="518"/>
    </location>
</feature>
<evidence type="ECO:0000313" key="4">
    <source>
        <dbReference type="EMBL" id="TDL23594.1"/>
    </source>
</evidence>
<dbReference type="Proteomes" id="UP000294933">
    <property type="component" value="Unassembled WGS sequence"/>
</dbReference>
<dbReference type="GO" id="GO:0035658">
    <property type="term" value="C:Mon1-Ccz1 complex"/>
    <property type="evidence" value="ECO:0007669"/>
    <property type="project" value="InterPro"/>
</dbReference>
<feature type="compositionally biased region" description="Polar residues" evidence="2">
    <location>
        <begin position="366"/>
        <end position="375"/>
    </location>
</feature>
<reference evidence="4 5" key="1">
    <citation type="submission" date="2018-06" db="EMBL/GenBank/DDBJ databases">
        <title>A transcriptomic atlas of mushroom development highlights an independent origin of complex multicellularity.</title>
        <authorList>
            <consortium name="DOE Joint Genome Institute"/>
            <person name="Krizsan K."/>
            <person name="Almasi E."/>
            <person name="Merenyi Z."/>
            <person name="Sahu N."/>
            <person name="Viragh M."/>
            <person name="Koszo T."/>
            <person name="Mondo S."/>
            <person name="Kiss B."/>
            <person name="Balint B."/>
            <person name="Kues U."/>
            <person name="Barry K."/>
            <person name="Hegedus J.C."/>
            <person name="Henrissat B."/>
            <person name="Johnson J."/>
            <person name="Lipzen A."/>
            <person name="Ohm R."/>
            <person name="Nagy I."/>
            <person name="Pangilinan J."/>
            <person name="Yan J."/>
            <person name="Xiong Y."/>
            <person name="Grigoriev I.V."/>
            <person name="Hibbett D.S."/>
            <person name="Nagy L.G."/>
        </authorList>
    </citation>
    <scope>NUCLEOTIDE SEQUENCE [LARGE SCALE GENOMIC DNA]</scope>
    <source>
        <strain evidence="4 5">SZMC22713</strain>
    </source>
</reference>
<evidence type="ECO:0000259" key="3">
    <source>
        <dbReference type="Pfam" id="PF19031"/>
    </source>
</evidence>
<comment type="similarity">
    <text evidence="1">Belongs to the CCZ1 family.</text>
</comment>
<dbReference type="VEuPathDB" id="FungiDB:BD410DRAFT_786836"/>
<dbReference type="STRING" id="50990.A0A4Y7Q7N3"/>
<sequence>MSLPPSLLYLVIYNPSLQPTQPTPQDEDDAKEQAHILFYTGKQHAVSRDKMLRQVGLAKALVNFSSMFASHPACESVHSQTRRMIMVSPEQDFWMHACVELGKNVRPPEPHPAKGKVKHAEPTYDYSDATVQDAALQTQLLRAYESFKITHGSFTTILESRGKEALELQLERFFTVWAWSWDLDNPMMFHDYLGVPVHPLSNQLLPAINDLRSELPKSIVPLVLSPPYLISARSSEALFPPSLPRHLLSLLPPQKPVISKNIAVHNDKANDATISKGKLPVNLNASTINGNGPAKRASTNPYLTMPPMNMKIDVRKWSWLTFGMSGNGHVRKTEDPARSNDADGKPNDVTTDATAPTQPVKDKAANETSSRTPSQGELDPTALADALATEHEATLPIHYVQRPPDVIDDLIPTPSNVSASPNDSAGSSLPTDNALTTLPAEPTSFQHSHSMPLDASRSTPESHSSADASNGDVTSSAPPLSPPSPNPQPPVEHLDNSDSSSKPPPPPTHHQPPPVFSQIFLHFPDGEPSGSRTLRKKVHYTNYDGLLFALVPPPDDDGDDYEIGNEAVDVLSEKVGRLLTSLKEITRREEGSLAVTFASSTVKNVLQKMQHVVSTPDGLSYSTSSFDDTSRCLYEAQRLLDIDSDVSEVFSRGQNPQDWHLAKKGLGSSNETGTVYMQIARKEASLTDVDNELSGVLRRFLES</sequence>
<dbReference type="EMBL" id="ML170169">
    <property type="protein sequence ID" value="TDL23594.1"/>
    <property type="molecule type" value="Genomic_DNA"/>
</dbReference>
<dbReference type="PANTHER" id="PTHR13056">
    <property type="entry name" value="VACUOLAR FUSION PROTEIN CCZ1 HOMOLOG-RELATED"/>
    <property type="match status" value="1"/>
</dbReference>